<protein>
    <recommendedName>
        <fullName evidence="10">Cytochrome P450</fullName>
    </recommendedName>
</protein>
<evidence type="ECO:0000256" key="2">
    <source>
        <dbReference type="ARBA" id="ARBA00010617"/>
    </source>
</evidence>
<evidence type="ECO:0000256" key="6">
    <source>
        <dbReference type="RuleBase" id="RU000461"/>
    </source>
</evidence>
<keyword evidence="4 6" id="KW-0408">Iron</keyword>
<reference evidence="9" key="2">
    <citation type="journal article" date="2017" name="Nat. Plants">
        <title>The Aegilops tauschii genome reveals multiple impacts of transposons.</title>
        <authorList>
            <person name="Zhao G."/>
            <person name="Zou C."/>
            <person name="Li K."/>
            <person name="Wang K."/>
            <person name="Li T."/>
            <person name="Gao L."/>
            <person name="Zhang X."/>
            <person name="Wang H."/>
            <person name="Yang Z."/>
            <person name="Liu X."/>
            <person name="Jiang W."/>
            <person name="Mao L."/>
            <person name="Kong X."/>
            <person name="Jiao Y."/>
            <person name="Jia J."/>
        </authorList>
    </citation>
    <scope>NUCLEOTIDE SEQUENCE [LARGE SCALE GENOMIC DNA]</scope>
    <source>
        <strain evidence="9">cv. AL8/78</strain>
    </source>
</reference>
<comment type="pathway">
    <text evidence="5">Plant hormone biosynthesis.</text>
</comment>
<comment type="similarity">
    <text evidence="2 6">Belongs to the cytochrome P450 family.</text>
</comment>
<dbReference type="PROSITE" id="PS00086">
    <property type="entry name" value="CYTOCHROME_P450"/>
    <property type="match status" value="1"/>
</dbReference>
<evidence type="ECO:0000256" key="3">
    <source>
        <dbReference type="ARBA" id="ARBA00022723"/>
    </source>
</evidence>
<keyword evidence="6" id="KW-0349">Heme</keyword>
<dbReference type="GO" id="GO:0004497">
    <property type="term" value="F:monooxygenase activity"/>
    <property type="evidence" value="ECO:0007669"/>
    <property type="project" value="UniProtKB-KW"/>
</dbReference>
<keyword evidence="7" id="KW-0812">Transmembrane</keyword>
<evidence type="ECO:0000256" key="7">
    <source>
        <dbReference type="SAM" id="Phobius"/>
    </source>
</evidence>
<evidence type="ECO:0000256" key="5">
    <source>
        <dbReference type="ARBA" id="ARBA00029441"/>
    </source>
</evidence>
<dbReference type="PANTHER" id="PTHR24286">
    <property type="entry name" value="CYTOCHROME P450 26"/>
    <property type="match status" value="1"/>
</dbReference>
<keyword evidence="6" id="KW-0560">Oxidoreductase</keyword>
<keyword evidence="7" id="KW-0472">Membrane</keyword>
<dbReference type="EnsemblPlants" id="AET2Gv20004900.2">
    <property type="protein sequence ID" value="AET2Gv20004900.2"/>
    <property type="gene ID" value="AET2Gv20004900"/>
</dbReference>
<evidence type="ECO:0000313" key="9">
    <source>
        <dbReference type="Proteomes" id="UP000015105"/>
    </source>
</evidence>
<dbReference type="AlphaFoldDB" id="A0A453A6K8"/>
<sequence>KPKQHMSGSLLPAAPAMPWVVLVAVAVGMLAAWLIHLVMRWNMGPRCSAGALLPPGSRGLPLLGETLEFFARNPSLELSPFLKRRLDRYGPIFRTNLIGEDLIVSMDPELNNLVFQKEEKLFQIWYPESIMRIMGADCIIATLGTFHKHLRTLVLRLFGPENLRLVLLHEVQQTAQASLLSWLDHPSIEVKEAISSMIFSITARRLISYDSSRSDGKLWKQFDAFLQGLLAFPLYVPGTAFYKCMQEEHNNIRKRRIDPDSEITWEEYKSMKFTSHVIHEALRLANIAPLMFRKAIEEVHIKGYTLPKGSKIMVNPSSIHLDPTVYKDPTVFNPWRWKDTTEPAGGSSKEFMAFGGGLRLCVGADFAKLQMAIFLHCLVTKYSWTAVKGGTMALSPGLQFPDGFHIQLVPKA</sequence>
<keyword evidence="3 6" id="KW-0479">Metal-binding</keyword>
<reference evidence="8" key="3">
    <citation type="journal article" date="2017" name="Nature">
        <title>Genome sequence of the progenitor of the wheat D genome Aegilops tauschii.</title>
        <authorList>
            <person name="Luo M.C."/>
            <person name="Gu Y.Q."/>
            <person name="Puiu D."/>
            <person name="Wang H."/>
            <person name="Twardziok S.O."/>
            <person name="Deal K.R."/>
            <person name="Huo N."/>
            <person name="Zhu T."/>
            <person name="Wang L."/>
            <person name="Wang Y."/>
            <person name="McGuire P.E."/>
            <person name="Liu S."/>
            <person name="Long H."/>
            <person name="Ramasamy R.K."/>
            <person name="Rodriguez J.C."/>
            <person name="Van S.L."/>
            <person name="Yuan L."/>
            <person name="Wang Z."/>
            <person name="Xia Z."/>
            <person name="Xiao L."/>
            <person name="Anderson O.D."/>
            <person name="Ouyang S."/>
            <person name="Liang Y."/>
            <person name="Zimin A.V."/>
            <person name="Pertea G."/>
            <person name="Qi P."/>
            <person name="Bennetzen J.L."/>
            <person name="Dai X."/>
            <person name="Dawson M.W."/>
            <person name="Muller H.G."/>
            <person name="Kugler K."/>
            <person name="Rivarola-Duarte L."/>
            <person name="Spannagl M."/>
            <person name="Mayer K.F.X."/>
            <person name="Lu F.H."/>
            <person name="Bevan M.W."/>
            <person name="Leroy P."/>
            <person name="Li P."/>
            <person name="You F.M."/>
            <person name="Sun Q."/>
            <person name="Liu Z."/>
            <person name="Lyons E."/>
            <person name="Wicker T."/>
            <person name="Salzberg S.L."/>
            <person name="Devos K.M."/>
            <person name="Dvorak J."/>
        </authorList>
    </citation>
    <scope>NUCLEOTIDE SEQUENCE [LARGE SCALE GENOMIC DNA]</scope>
    <source>
        <strain evidence="8">cv. AL8/78</strain>
    </source>
</reference>
<evidence type="ECO:0008006" key="10">
    <source>
        <dbReference type="Google" id="ProtNLM"/>
    </source>
</evidence>
<dbReference type="GO" id="GO:0016705">
    <property type="term" value="F:oxidoreductase activity, acting on paired donors, with incorporation or reduction of molecular oxygen"/>
    <property type="evidence" value="ECO:0007669"/>
    <property type="project" value="InterPro"/>
</dbReference>
<comment type="pathway">
    <text evidence="1">Hormone biosynthesis.</text>
</comment>
<dbReference type="Proteomes" id="UP000015105">
    <property type="component" value="Chromosome 2D"/>
</dbReference>
<reference evidence="8" key="4">
    <citation type="submission" date="2019-03" db="UniProtKB">
        <authorList>
            <consortium name="EnsemblPlants"/>
        </authorList>
    </citation>
    <scope>IDENTIFICATION</scope>
</reference>
<dbReference type="InterPro" id="IPR036396">
    <property type="entry name" value="Cyt_P450_sf"/>
</dbReference>
<dbReference type="InterPro" id="IPR001128">
    <property type="entry name" value="Cyt_P450"/>
</dbReference>
<keyword evidence="6" id="KW-0503">Monooxygenase</keyword>
<dbReference type="Gramene" id="AET2Gv20004900.2">
    <property type="protein sequence ID" value="AET2Gv20004900.2"/>
    <property type="gene ID" value="AET2Gv20004900"/>
</dbReference>
<dbReference type="PRINTS" id="PR00359">
    <property type="entry name" value="BP450"/>
</dbReference>
<dbReference type="Gene3D" id="1.10.630.10">
    <property type="entry name" value="Cytochrome P450"/>
    <property type="match status" value="2"/>
</dbReference>
<keyword evidence="7" id="KW-1133">Transmembrane helix</keyword>
<accession>A0A453A6K8</accession>
<dbReference type="Pfam" id="PF00067">
    <property type="entry name" value="p450"/>
    <property type="match status" value="1"/>
</dbReference>
<dbReference type="InterPro" id="IPR017972">
    <property type="entry name" value="Cyt_P450_CS"/>
</dbReference>
<dbReference type="SUPFAM" id="SSF48264">
    <property type="entry name" value="Cytochrome P450"/>
    <property type="match status" value="1"/>
</dbReference>
<feature type="transmembrane region" description="Helical" evidence="7">
    <location>
        <begin position="16"/>
        <end position="38"/>
    </location>
</feature>
<name>A0A453A6K8_AEGTS</name>
<reference evidence="9" key="1">
    <citation type="journal article" date="2014" name="Science">
        <title>Ancient hybridizations among the ancestral genomes of bread wheat.</title>
        <authorList>
            <consortium name="International Wheat Genome Sequencing Consortium,"/>
            <person name="Marcussen T."/>
            <person name="Sandve S.R."/>
            <person name="Heier L."/>
            <person name="Spannagl M."/>
            <person name="Pfeifer M."/>
            <person name="Jakobsen K.S."/>
            <person name="Wulff B.B."/>
            <person name="Steuernagel B."/>
            <person name="Mayer K.F."/>
            <person name="Olsen O.A."/>
        </authorList>
    </citation>
    <scope>NUCLEOTIDE SEQUENCE [LARGE SCALE GENOMIC DNA]</scope>
    <source>
        <strain evidence="9">cv. AL8/78</strain>
    </source>
</reference>
<proteinExistence type="inferred from homology"/>
<dbReference type="GO" id="GO:0020037">
    <property type="term" value="F:heme binding"/>
    <property type="evidence" value="ECO:0007669"/>
    <property type="project" value="InterPro"/>
</dbReference>
<evidence type="ECO:0000256" key="4">
    <source>
        <dbReference type="ARBA" id="ARBA00023004"/>
    </source>
</evidence>
<dbReference type="GO" id="GO:0016132">
    <property type="term" value="P:brassinosteroid biosynthetic process"/>
    <property type="evidence" value="ECO:0007669"/>
    <property type="project" value="TreeGrafter"/>
</dbReference>
<keyword evidence="9" id="KW-1185">Reference proteome</keyword>
<evidence type="ECO:0000256" key="1">
    <source>
        <dbReference type="ARBA" id="ARBA00004972"/>
    </source>
</evidence>
<dbReference type="PANTHER" id="PTHR24286:SF378">
    <property type="entry name" value="CYTOCHROME P450"/>
    <property type="match status" value="1"/>
</dbReference>
<organism evidence="8 9">
    <name type="scientific">Aegilops tauschii subsp. strangulata</name>
    <name type="common">Goatgrass</name>
    <dbReference type="NCBI Taxonomy" id="200361"/>
    <lineage>
        <taxon>Eukaryota</taxon>
        <taxon>Viridiplantae</taxon>
        <taxon>Streptophyta</taxon>
        <taxon>Embryophyta</taxon>
        <taxon>Tracheophyta</taxon>
        <taxon>Spermatophyta</taxon>
        <taxon>Magnoliopsida</taxon>
        <taxon>Liliopsida</taxon>
        <taxon>Poales</taxon>
        <taxon>Poaceae</taxon>
        <taxon>BOP clade</taxon>
        <taxon>Pooideae</taxon>
        <taxon>Triticodae</taxon>
        <taxon>Triticeae</taxon>
        <taxon>Triticinae</taxon>
        <taxon>Aegilops</taxon>
    </lineage>
</organism>
<evidence type="ECO:0000313" key="8">
    <source>
        <dbReference type="EnsemblPlants" id="AET2Gv20004900.2"/>
    </source>
</evidence>
<dbReference type="GO" id="GO:0010268">
    <property type="term" value="P:brassinosteroid homeostasis"/>
    <property type="evidence" value="ECO:0007669"/>
    <property type="project" value="TreeGrafter"/>
</dbReference>
<reference evidence="8" key="5">
    <citation type="journal article" date="2021" name="G3 (Bethesda)">
        <title>Aegilops tauschii genome assembly Aet v5.0 features greater sequence contiguity and improved annotation.</title>
        <authorList>
            <person name="Wang L."/>
            <person name="Zhu T."/>
            <person name="Rodriguez J.C."/>
            <person name="Deal K.R."/>
            <person name="Dubcovsky J."/>
            <person name="McGuire P.E."/>
            <person name="Lux T."/>
            <person name="Spannagl M."/>
            <person name="Mayer K.F.X."/>
            <person name="Baldrich P."/>
            <person name="Meyers B.C."/>
            <person name="Huo N."/>
            <person name="Gu Y.Q."/>
            <person name="Zhou H."/>
            <person name="Devos K.M."/>
            <person name="Bennetzen J.L."/>
            <person name="Unver T."/>
            <person name="Budak H."/>
            <person name="Gulick P.J."/>
            <person name="Galiba G."/>
            <person name="Kalapos B."/>
            <person name="Nelson D.R."/>
            <person name="Li P."/>
            <person name="You F.M."/>
            <person name="Luo M.C."/>
            <person name="Dvorak J."/>
        </authorList>
    </citation>
    <scope>NUCLEOTIDE SEQUENCE [LARGE SCALE GENOMIC DNA]</scope>
    <source>
        <strain evidence="8">cv. AL8/78</strain>
    </source>
</reference>
<dbReference type="InterPro" id="IPR002397">
    <property type="entry name" value="Cyt_P450_B"/>
</dbReference>
<dbReference type="GO" id="GO:0005506">
    <property type="term" value="F:iron ion binding"/>
    <property type="evidence" value="ECO:0007669"/>
    <property type="project" value="InterPro"/>
</dbReference>
<dbReference type="GO" id="GO:0016125">
    <property type="term" value="P:sterol metabolic process"/>
    <property type="evidence" value="ECO:0007669"/>
    <property type="project" value="TreeGrafter"/>
</dbReference>